<feature type="chain" id="PRO_5047031257" description="Secreted protein" evidence="2">
    <location>
        <begin position="24"/>
        <end position="218"/>
    </location>
</feature>
<dbReference type="RefSeq" id="WP_388113442.1">
    <property type="nucleotide sequence ID" value="NZ_JBIAHM010000016.1"/>
</dbReference>
<evidence type="ECO:0000256" key="2">
    <source>
        <dbReference type="SAM" id="SignalP"/>
    </source>
</evidence>
<dbReference type="EMBL" id="JBIAHM010000016">
    <property type="protein sequence ID" value="MFE9604510.1"/>
    <property type="molecule type" value="Genomic_DNA"/>
</dbReference>
<organism evidence="3 4">
    <name type="scientific">Streptomyces hokutonensis</name>
    <dbReference type="NCBI Taxonomy" id="1306990"/>
    <lineage>
        <taxon>Bacteria</taxon>
        <taxon>Bacillati</taxon>
        <taxon>Actinomycetota</taxon>
        <taxon>Actinomycetes</taxon>
        <taxon>Kitasatosporales</taxon>
        <taxon>Streptomycetaceae</taxon>
        <taxon>Streptomyces</taxon>
    </lineage>
</organism>
<dbReference type="Proteomes" id="UP001601303">
    <property type="component" value="Unassembled WGS sequence"/>
</dbReference>
<name>A0ABW6MEF3_9ACTN</name>
<feature type="region of interest" description="Disordered" evidence="1">
    <location>
        <begin position="52"/>
        <end position="75"/>
    </location>
</feature>
<protein>
    <recommendedName>
        <fullName evidence="5">Secreted protein</fullName>
    </recommendedName>
</protein>
<evidence type="ECO:0000313" key="4">
    <source>
        <dbReference type="Proteomes" id="UP001601303"/>
    </source>
</evidence>
<accession>A0ABW6MEF3</accession>
<reference evidence="3 4" key="1">
    <citation type="submission" date="2024-10" db="EMBL/GenBank/DDBJ databases">
        <title>The Natural Products Discovery Center: Release of the First 8490 Sequenced Strains for Exploring Actinobacteria Biosynthetic Diversity.</title>
        <authorList>
            <person name="Kalkreuter E."/>
            <person name="Kautsar S.A."/>
            <person name="Yang D."/>
            <person name="Bader C.D."/>
            <person name="Teijaro C.N."/>
            <person name="Fluegel L."/>
            <person name="Davis C.M."/>
            <person name="Simpson J.R."/>
            <person name="Lauterbach L."/>
            <person name="Steele A.D."/>
            <person name="Gui C."/>
            <person name="Meng S."/>
            <person name="Li G."/>
            <person name="Viehrig K."/>
            <person name="Ye F."/>
            <person name="Su P."/>
            <person name="Kiefer A.F."/>
            <person name="Nichols A."/>
            <person name="Cepeda A.J."/>
            <person name="Yan W."/>
            <person name="Fan B."/>
            <person name="Jiang Y."/>
            <person name="Adhikari A."/>
            <person name="Zheng C.-J."/>
            <person name="Schuster L."/>
            <person name="Cowan T.M."/>
            <person name="Smanski M.J."/>
            <person name="Chevrette M.G."/>
            <person name="De Carvalho L.P.S."/>
            <person name="Shen B."/>
        </authorList>
    </citation>
    <scope>NUCLEOTIDE SEQUENCE [LARGE SCALE GENOMIC DNA]</scope>
    <source>
        <strain evidence="3 4">NPDC006488</strain>
    </source>
</reference>
<keyword evidence="4" id="KW-1185">Reference proteome</keyword>
<evidence type="ECO:0000313" key="3">
    <source>
        <dbReference type="EMBL" id="MFE9604510.1"/>
    </source>
</evidence>
<sequence length="218" mass="22279">MTTTPRSPRLLVLSTVVLAVASAALLGVPHGQEPSAPAVAPTVHAATMASSVPPSTAAASPTGRPAAGAVATAAPSAATPSAAESALPPHGEGVAGDGAIQRNLVSAWPADLPASDERELLTAGRALLRADATGIGRTKWPDVFPESGRSLAPAFATARFRIQAAIARRDGSPDKAVVHLVWAGTDRGGTFTDLRITDWHFTHTVKKGTATWTPQPRT</sequence>
<gene>
    <name evidence="3" type="ORF">ACFYNQ_38955</name>
</gene>
<proteinExistence type="predicted"/>
<feature type="signal peptide" evidence="2">
    <location>
        <begin position="1"/>
        <end position="23"/>
    </location>
</feature>
<evidence type="ECO:0000256" key="1">
    <source>
        <dbReference type="SAM" id="MobiDB-lite"/>
    </source>
</evidence>
<comment type="caution">
    <text evidence="3">The sequence shown here is derived from an EMBL/GenBank/DDBJ whole genome shotgun (WGS) entry which is preliminary data.</text>
</comment>
<keyword evidence="2" id="KW-0732">Signal</keyword>
<evidence type="ECO:0008006" key="5">
    <source>
        <dbReference type="Google" id="ProtNLM"/>
    </source>
</evidence>